<dbReference type="PANTHER" id="PTHR35882">
    <property type="entry name" value="PELA"/>
    <property type="match status" value="1"/>
</dbReference>
<dbReference type="HOGENOM" id="CLU_1377377_0_0_12"/>
<keyword evidence="2" id="KW-1185">Reference proteome</keyword>
<dbReference type="eggNOG" id="COG2342">
    <property type="taxonomic scope" value="Bacteria"/>
</dbReference>
<dbReference type="PANTHER" id="PTHR35882:SF2">
    <property type="entry name" value="PELA"/>
    <property type="match status" value="1"/>
</dbReference>
<dbReference type="EMBL" id="CP002116">
    <property type="protein sequence ID" value="ADK81663.1"/>
    <property type="molecule type" value="Genomic_DNA"/>
</dbReference>
<dbReference type="KEGG" id="ssm:Spirs_2551"/>
<organism evidence="1 2">
    <name type="scientific">Sediminispirochaeta smaragdinae (strain DSM 11293 / JCM 15392 / SEBR 4228)</name>
    <name type="common">Spirochaeta smaragdinae</name>
    <dbReference type="NCBI Taxonomy" id="573413"/>
    <lineage>
        <taxon>Bacteria</taxon>
        <taxon>Pseudomonadati</taxon>
        <taxon>Spirochaetota</taxon>
        <taxon>Spirochaetia</taxon>
        <taxon>Spirochaetales</taxon>
        <taxon>Spirochaetaceae</taxon>
        <taxon>Sediminispirochaeta</taxon>
    </lineage>
</organism>
<name>E1R4C2_SEDSS</name>
<evidence type="ECO:0000313" key="2">
    <source>
        <dbReference type="Proteomes" id="UP000002318"/>
    </source>
</evidence>
<reference evidence="1 2" key="1">
    <citation type="journal article" date="2010" name="Stand. Genomic Sci.">
        <title>Complete genome sequence of Spirochaeta smaragdinae type strain (SEBR 4228).</title>
        <authorList>
            <person name="Mavromatis K."/>
            <person name="Yasawong M."/>
            <person name="Chertkov O."/>
            <person name="Lapidus A."/>
            <person name="Lucas S."/>
            <person name="Nolan M."/>
            <person name="Del Rio T.G."/>
            <person name="Tice H."/>
            <person name="Cheng J.F."/>
            <person name="Pitluck S."/>
            <person name="Liolios K."/>
            <person name="Ivanova N."/>
            <person name="Tapia R."/>
            <person name="Han C."/>
            <person name="Bruce D."/>
            <person name="Goodwin L."/>
            <person name="Pati A."/>
            <person name="Chen A."/>
            <person name="Palaniappan K."/>
            <person name="Land M."/>
            <person name="Hauser L."/>
            <person name="Chang Y.J."/>
            <person name="Jeffries C.D."/>
            <person name="Detter J.C."/>
            <person name="Rohde M."/>
            <person name="Brambilla E."/>
            <person name="Spring S."/>
            <person name="Goker M."/>
            <person name="Sikorski J."/>
            <person name="Woyke T."/>
            <person name="Bristow J."/>
            <person name="Eisen J.A."/>
            <person name="Markowitz V."/>
            <person name="Hugenholtz P."/>
            <person name="Klenk H.P."/>
            <person name="Kyrpides N.C."/>
        </authorList>
    </citation>
    <scope>NUCLEOTIDE SEQUENCE [LARGE SCALE GENOMIC DNA]</scope>
    <source>
        <strain evidence="2">DSM 11293 / JCM 15392 / SEBR 4228</strain>
    </source>
</reference>
<dbReference type="Gene3D" id="3.20.20.70">
    <property type="entry name" value="Aldolase class I"/>
    <property type="match status" value="1"/>
</dbReference>
<dbReference type="InterPro" id="IPR013785">
    <property type="entry name" value="Aldolase_TIM"/>
</dbReference>
<sequence>MISFMDIAEANDVEVLTTDYCWDTSKMDDSYSKNAAKGYISFAAEQRELDAIPIYPSDPYNMNESSIINLSNAKNFLYLINPSDNESDFPNTATFLSVLQASNYDVLLIDLFFDGTEESELSASEVAALRAKANGGSRIVLAYMSIGEAEDYRYYWKSSWNEDNDKPVMNTLKINSAPKMGMPYIRFWLKTPAKLLLF</sequence>
<accession>E1R4C2</accession>
<protein>
    <submittedName>
        <fullName evidence="1">TM1410 hypothetical-related protein</fullName>
    </submittedName>
</protein>
<gene>
    <name evidence="1" type="ordered locus">Spirs_2551</name>
</gene>
<evidence type="ECO:0000313" key="1">
    <source>
        <dbReference type="EMBL" id="ADK81663.1"/>
    </source>
</evidence>
<proteinExistence type="predicted"/>
<dbReference type="AlphaFoldDB" id="E1R4C2"/>
<dbReference type="Proteomes" id="UP000002318">
    <property type="component" value="Chromosome"/>
</dbReference>